<keyword evidence="2" id="KW-1185">Reference proteome</keyword>
<dbReference type="Proteomes" id="UP001605036">
    <property type="component" value="Unassembled WGS sequence"/>
</dbReference>
<gene>
    <name evidence="1" type="ORF">R1flu_013681</name>
</gene>
<sequence>MTIMIEMLRNEGSVSANADKWPSVNPDDLQSLVKEAFEVFGTFCLGDFVPRLDRFSPQGLKKRMSNLTEKFDELVQIIFRRP</sequence>
<organism evidence="1 2">
    <name type="scientific">Riccia fluitans</name>
    <dbReference type="NCBI Taxonomy" id="41844"/>
    <lineage>
        <taxon>Eukaryota</taxon>
        <taxon>Viridiplantae</taxon>
        <taxon>Streptophyta</taxon>
        <taxon>Embryophyta</taxon>
        <taxon>Marchantiophyta</taxon>
        <taxon>Marchantiopsida</taxon>
        <taxon>Marchantiidae</taxon>
        <taxon>Marchantiales</taxon>
        <taxon>Ricciaceae</taxon>
        <taxon>Riccia</taxon>
    </lineage>
</organism>
<name>A0ABD1YEA9_9MARC</name>
<dbReference type="EMBL" id="JBHFFA010000004">
    <property type="protein sequence ID" value="KAL2628995.1"/>
    <property type="molecule type" value="Genomic_DNA"/>
</dbReference>
<accession>A0ABD1YEA9</accession>
<protein>
    <submittedName>
        <fullName evidence="1">Uncharacterized protein</fullName>
    </submittedName>
</protein>
<dbReference type="AlphaFoldDB" id="A0ABD1YEA9"/>
<evidence type="ECO:0000313" key="2">
    <source>
        <dbReference type="Proteomes" id="UP001605036"/>
    </source>
</evidence>
<comment type="caution">
    <text evidence="1">The sequence shown here is derived from an EMBL/GenBank/DDBJ whole genome shotgun (WGS) entry which is preliminary data.</text>
</comment>
<proteinExistence type="predicted"/>
<evidence type="ECO:0000313" key="1">
    <source>
        <dbReference type="EMBL" id="KAL2628995.1"/>
    </source>
</evidence>
<reference evidence="1 2" key="1">
    <citation type="submission" date="2024-09" db="EMBL/GenBank/DDBJ databases">
        <title>Chromosome-scale assembly of Riccia fluitans.</title>
        <authorList>
            <person name="Paukszto L."/>
            <person name="Sawicki J."/>
            <person name="Karawczyk K."/>
            <person name="Piernik-Szablinska J."/>
            <person name="Szczecinska M."/>
            <person name="Mazdziarz M."/>
        </authorList>
    </citation>
    <scope>NUCLEOTIDE SEQUENCE [LARGE SCALE GENOMIC DNA]</scope>
    <source>
        <strain evidence="1">Rf_01</strain>
        <tissue evidence="1">Aerial parts of the thallus</tissue>
    </source>
</reference>